<evidence type="ECO:0000259" key="8">
    <source>
        <dbReference type="Pfam" id="PF14322"/>
    </source>
</evidence>
<evidence type="ECO:0000256" key="6">
    <source>
        <dbReference type="SAM" id="Phobius"/>
    </source>
</evidence>
<gene>
    <name evidence="9" type="ORF">H8B21_10690</name>
</gene>
<dbReference type="CDD" id="cd08977">
    <property type="entry name" value="SusD"/>
    <property type="match status" value="1"/>
</dbReference>
<dbReference type="EMBL" id="JACNYL010000002">
    <property type="protein sequence ID" value="MBD1422037.1"/>
    <property type="molecule type" value="Genomic_DNA"/>
</dbReference>
<accession>A0ABR7XS92</accession>
<protein>
    <submittedName>
        <fullName evidence="9">RagB/SusD family nutrient uptake outer membrane protein</fullName>
    </submittedName>
</protein>
<keyword evidence="3" id="KW-0732">Signal</keyword>
<evidence type="ECO:0000313" key="9">
    <source>
        <dbReference type="EMBL" id="MBD1422037.1"/>
    </source>
</evidence>
<comment type="subcellular location">
    <subcellularLocation>
        <location evidence="1">Cell outer membrane</location>
    </subcellularLocation>
</comment>
<comment type="caution">
    <text evidence="9">The sequence shown here is derived from an EMBL/GenBank/DDBJ whole genome shotgun (WGS) entry which is preliminary data.</text>
</comment>
<feature type="transmembrane region" description="Helical" evidence="6">
    <location>
        <begin position="5"/>
        <end position="24"/>
    </location>
</feature>
<feature type="domain" description="RagB/SusD" evidence="7">
    <location>
        <begin position="323"/>
        <end position="555"/>
    </location>
</feature>
<evidence type="ECO:0000256" key="4">
    <source>
        <dbReference type="ARBA" id="ARBA00023136"/>
    </source>
</evidence>
<dbReference type="InterPro" id="IPR033985">
    <property type="entry name" value="SusD-like_N"/>
</dbReference>
<proteinExistence type="inferred from homology"/>
<evidence type="ECO:0000256" key="3">
    <source>
        <dbReference type="ARBA" id="ARBA00022729"/>
    </source>
</evidence>
<name>A0ABR7XS92_9SPHI</name>
<dbReference type="Pfam" id="PF07980">
    <property type="entry name" value="SusD_RagB"/>
    <property type="match status" value="1"/>
</dbReference>
<evidence type="ECO:0000259" key="7">
    <source>
        <dbReference type="Pfam" id="PF07980"/>
    </source>
</evidence>
<organism evidence="9 10">
    <name type="scientific">Sphingobacterium chuzhouense</name>
    <dbReference type="NCBI Taxonomy" id="1742264"/>
    <lineage>
        <taxon>Bacteria</taxon>
        <taxon>Pseudomonadati</taxon>
        <taxon>Bacteroidota</taxon>
        <taxon>Sphingobacteriia</taxon>
        <taxon>Sphingobacteriales</taxon>
        <taxon>Sphingobacteriaceae</taxon>
        <taxon>Sphingobacterium</taxon>
    </lineage>
</organism>
<keyword evidence="5" id="KW-0998">Cell outer membrane</keyword>
<keyword evidence="10" id="KW-1185">Reference proteome</keyword>
<dbReference type="PROSITE" id="PS51257">
    <property type="entry name" value="PROKAR_LIPOPROTEIN"/>
    <property type="match status" value="1"/>
</dbReference>
<dbReference type="SUPFAM" id="SSF48452">
    <property type="entry name" value="TPR-like"/>
    <property type="match status" value="1"/>
</dbReference>
<keyword evidence="6" id="KW-1133">Transmembrane helix</keyword>
<dbReference type="RefSeq" id="WP_190313734.1">
    <property type="nucleotide sequence ID" value="NZ_JACNYL010000002.1"/>
</dbReference>
<feature type="domain" description="SusD-like N-terminal" evidence="8">
    <location>
        <begin position="108"/>
        <end position="224"/>
    </location>
</feature>
<evidence type="ECO:0000313" key="10">
    <source>
        <dbReference type="Proteomes" id="UP000651112"/>
    </source>
</evidence>
<reference evidence="9 10" key="1">
    <citation type="submission" date="2020-08" db="EMBL/GenBank/DDBJ databases">
        <title>Sphingobacterium sp. DN00404 isolated from aquaculture water.</title>
        <authorList>
            <person name="Zhang M."/>
        </authorList>
    </citation>
    <scope>NUCLEOTIDE SEQUENCE [LARGE SCALE GENOMIC DNA]</scope>
    <source>
        <strain evidence="9 10">KCTC 42746</strain>
    </source>
</reference>
<comment type="similarity">
    <text evidence="2">Belongs to the SusD family.</text>
</comment>
<evidence type="ECO:0000256" key="5">
    <source>
        <dbReference type="ARBA" id="ARBA00023237"/>
    </source>
</evidence>
<sequence>MKTSYLYYILLSITIFFGGCGKFLDTTPYSNTVVDNFYKTASDAELALTGCYNTVVAAVAQGEWGRASFNSGMQTLLDGGTDETIMRDGLADPLFGAIPTAAFTEQHELLKFSWSFLFKGINRVNYLLDHIDGVDMTEARKEEIKGEARFLRGFFYYYAGILYGGAPVYTTSVQDPMAPRNSLQEVFMQVLDDLQYAYDVLPHRATIPGRANKWSAAGFLVKSYNYLASSKMNDVGKNLNFELNSFDWVNSTDLYTKSKVVSQDIIDNSAYKLTQHYDYLFRETTESAQYEECLFTGESTSAQVSSNDYGAWLFYLIPVGATNITGGGYGYYRPTAEMYYNLYDANDPRRAHNLGGMLVDRENAVEFIDGVKYFMPLPATPEDENYCITKFRYKDPSIKNINVALSEGNYPILRFADILLLNAEAAYFTGDEAAARSRLTEVRRRIARENIGNTAPQVSYLDSRYRRSNFVTELLEERSRELCFEAQRRTDLIRFGRMESAIAGLSDGKGENKSRWNVIVPIMQENWDKAPYKIWFPIPINDVLLNHNLVQNPGYQSR</sequence>
<dbReference type="InterPro" id="IPR011990">
    <property type="entry name" value="TPR-like_helical_dom_sf"/>
</dbReference>
<keyword evidence="4 6" id="KW-0472">Membrane</keyword>
<dbReference type="Pfam" id="PF14322">
    <property type="entry name" value="SusD-like_3"/>
    <property type="match status" value="1"/>
</dbReference>
<dbReference type="Gene3D" id="1.25.40.390">
    <property type="match status" value="1"/>
</dbReference>
<evidence type="ECO:0000256" key="1">
    <source>
        <dbReference type="ARBA" id="ARBA00004442"/>
    </source>
</evidence>
<dbReference type="Proteomes" id="UP000651112">
    <property type="component" value="Unassembled WGS sequence"/>
</dbReference>
<dbReference type="InterPro" id="IPR012944">
    <property type="entry name" value="SusD_RagB_dom"/>
</dbReference>
<evidence type="ECO:0000256" key="2">
    <source>
        <dbReference type="ARBA" id="ARBA00006275"/>
    </source>
</evidence>
<keyword evidence="6" id="KW-0812">Transmembrane</keyword>